<evidence type="ECO:0000256" key="5">
    <source>
        <dbReference type="ARBA" id="ARBA00022989"/>
    </source>
</evidence>
<dbReference type="CDD" id="cd06261">
    <property type="entry name" value="TM_PBP2"/>
    <property type="match status" value="1"/>
</dbReference>
<feature type="transmembrane region" description="Helical" evidence="7">
    <location>
        <begin position="141"/>
        <end position="159"/>
    </location>
</feature>
<keyword evidence="2 7" id="KW-0813">Transport</keyword>
<feature type="domain" description="ABC transmembrane type-1" evidence="8">
    <location>
        <begin position="74"/>
        <end position="280"/>
    </location>
</feature>
<keyword evidence="6 7" id="KW-0472">Membrane</keyword>
<feature type="transmembrane region" description="Helical" evidence="7">
    <location>
        <begin position="186"/>
        <end position="210"/>
    </location>
</feature>
<accession>A0ABT1S146</accession>
<feature type="transmembrane region" description="Helical" evidence="7">
    <location>
        <begin position="261"/>
        <end position="280"/>
    </location>
</feature>
<dbReference type="PANTHER" id="PTHR43744">
    <property type="entry name" value="ABC TRANSPORTER PERMEASE PROTEIN MG189-RELATED-RELATED"/>
    <property type="match status" value="1"/>
</dbReference>
<dbReference type="PANTHER" id="PTHR43744:SF9">
    <property type="entry name" value="POLYGALACTURONAN_RHAMNOGALACTURONAN TRANSPORT SYSTEM PERMEASE PROTEIN YTCP"/>
    <property type="match status" value="1"/>
</dbReference>
<comment type="caution">
    <text evidence="9">The sequence shown here is derived from an EMBL/GenBank/DDBJ whole genome shotgun (WGS) entry which is preliminary data.</text>
</comment>
<dbReference type="SUPFAM" id="SSF161098">
    <property type="entry name" value="MetI-like"/>
    <property type="match status" value="1"/>
</dbReference>
<keyword evidence="10" id="KW-1185">Reference proteome</keyword>
<gene>
    <name evidence="9" type="ORF">NE695_12155</name>
</gene>
<evidence type="ECO:0000256" key="6">
    <source>
        <dbReference type="ARBA" id="ARBA00023136"/>
    </source>
</evidence>
<proteinExistence type="inferred from homology"/>
<dbReference type="PROSITE" id="PS50928">
    <property type="entry name" value="ABC_TM1"/>
    <property type="match status" value="1"/>
</dbReference>
<evidence type="ECO:0000256" key="7">
    <source>
        <dbReference type="RuleBase" id="RU363032"/>
    </source>
</evidence>
<evidence type="ECO:0000256" key="4">
    <source>
        <dbReference type="ARBA" id="ARBA00022692"/>
    </source>
</evidence>
<dbReference type="InterPro" id="IPR000515">
    <property type="entry name" value="MetI-like"/>
</dbReference>
<dbReference type="RefSeq" id="WP_066860880.1">
    <property type="nucleotide sequence ID" value="NZ_CABKVV010000010.1"/>
</dbReference>
<feature type="transmembrane region" description="Helical" evidence="7">
    <location>
        <begin position="109"/>
        <end position="129"/>
    </location>
</feature>
<name>A0ABT1S146_9FIRM</name>
<evidence type="ECO:0000256" key="3">
    <source>
        <dbReference type="ARBA" id="ARBA00022475"/>
    </source>
</evidence>
<comment type="similarity">
    <text evidence="7">Belongs to the binding-protein-dependent transport system permease family.</text>
</comment>
<evidence type="ECO:0000313" key="9">
    <source>
        <dbReference type="EMBL" id="MCQ4840661.1"/>
    </source>
</evidence>
<comment type="subcellular location">
    <subcellularLocation>
        <location evidence="1 7">Cell membrane</location>
        <topology evidence="1 7">Multi-pass membrane protein</topology>
    </subcellularLocation>
</comment>
<evidence type="ECO:0000256" key="2">
    <source>
        <dbReference type="ARBA" id="ARBA00022448"/>
    </source>
</evidence>
<evidence type="ECO:0000259" key="8">
    <source>
        <dbReference type="PROSITE" id="PS50928"/>
    </source>
</evidence>
<keyword evidence="5 7" id="KW-1133">Transmembrane helix</keyword>
<sequence>MVNSKSARRMNGVSHTVLFLLTFLALVPFLILISSSFSEDTQIIKYGYSMFPRGFSMDAYGYILTNFSVIGRAYGVTIAVTVIGTAASLIITNLGAYMLSQDDLPGVKVLMFLVVFTMLFSGGLVPTYYIYTQVFHLKDTLWCLIVPNLLLNAFNIILIRNYYRFSIPKAIVESARIDGAGEFTTFVRIVFPLSLPITATVGLLTAIMFWNDWQNGLYYLTGTEWYSIQQVLRVMSSQITFLSNGTDSTQGVNRDIPTTTIRMAIAVVAIAPILIAYPFFQKYFVKGITLGAVKE</sequence>
<feature type="transmembrane region" description="Helical" evidence="7">
    <location>
        <begin position="73"/>
        <end position="97"/>
    </location>
</feature>
<dbReference type="Gene3D" id="1.10.3720.10">
    <property type="entry name" value="MetI-like"/>
    <property type="match status" value="1"/>
</dbReference>
<keyword evidence="3" id="KW-1003">Cell membrane</keyword>
<dbReference type="GeneID" id="90531309"/>
<keyword evidence="4 7" id="KW-0812">Transmembrane</keyword>
<evidence type="ECO:0000256" key="1">
    <source>
        <dbReference type="ARBA" id="ARBA00004651"/>
    </source>
</evidence>
<reference evidence="9 10" key="1">
    <citation type="submission" date="2022-06" db="EMBL/GenBank/DDBJ databases">
        <title>Isolation of gut microbiota from human fecal samples.</title>
        <authorList>
            <person name="Pamer E.G."/>
            <person name="Barat B."/>
            <person name="Waligurski E."/>
            <person name="Medina S."/>
            <person name="Paddock L."/>
            <person name="Mostad J."/>
        </authorList>
    </citation>
    <scope>NUCLEOTIDE SEQUENCE [LARGE SCALE GENOMIC DNA]</scope>
    <source>
        <strain evidence="9 10">DFI.9.73</strain>
    </source>
</reference>
<dbReference type="Proteomes" id="UP001524473">
    <property type="component" value="Unassembled WGS sequence"/>
</dbReference>
<dbReference type="Pfam" id="PF00528">
    <property type="entry name" value="BPD_transp_1"/>
    <property type="match status" value="1"/>
</dbReference>
<dbReference type="InterPro" id="IPR035906">
    <property type="entry name" value="MetI-like_sf"/>
</dbReference>
<dbReference type="EMBL" id="JANFZH010000027">
    <property type="protein sequence ID" value="MCQ4840661.1"/>
    <property type="molecule type" value="Genomic_DNA"/>
</dbReference>
<organism evidence="9 10">
    <name type="scientific">Neglectibacter timonensis</name>
    <dbReference type="NCBI Taxonomy" id="1776382"/>
    <lineage>
        <taxon>Bacteria</taxon>
        <taxon>Bacillati</taxon>
        <taxon>Bacillota</taxon>
        <taxon>Clostridia</taxon>
        <taxon>Eubacteriales</taxon>
        <taxon>Oscillospiraceae</taxon>
        <taxon>Neglectibacter</taxon>
    </lineage>
</organism>
<evidence type="ECO:0000313" key="10">
    <source>
        <dbReference type="Proteomes" id="UP001524473"/>
    </source>
</evidence>
<protein>
    <submittedName>
        <fullName evidence="9">Carbohydrate ABC transporter permease</fullName>
    </submittedName>
</protein>